<gene>
    <name evidence="2" type="ORF">GPM918_LOCUS15789</name>
    <name evidence="1" type="ORF">OVA965_LOCUS5871</name>
    <name evidence="4" type="ORF">SRO942_LOCUS15789</name>
    <name evidence="3" type="ORF">TMI583_LOCUS5868</name>
</gene>
<dbReference type="Proteomes" id="UP000663829">
    <property type="component" value="Unassembled WGS sequence"/>
</dbReference>
<organism evidence="2 5">
    <name type="scientific">Didymodactylos carnosus</name>
    <dbReference type="NCBI Taxonomy" id="1234261"/>
    <lineage>
        <taxon>Eukaryota</taxon>
        <taxon>Metazoa</taxon>
        <taxon>Spiralia</taxon>
        <taxon>Gnathifera</taxon>
        <taxon>Rotifera</taxon>
        <taxon>Eurotatoria</taxon>
        <taxon>Bdelloidea</taxon>
        <taxon>Philodinida</taxon>
        <taxon>Philodinidae</taxon>
        <taxon>Didymodactylos</taxon>
    </lineage>
</organism>
<reference evidence="2" key="1">
    <citation type="submission" date="2021-02" db="EMBL/GenBank/DDBJ databases">
        <authorList>
            <person name="Nowell W R."/>
        </authorList>
    </citation>
    <scope>NUCLEOTIDE SEQUENCE</scope>
</reference>
<dbReference type="Proteomes" id="UP000682733">
    <property type="component" value="Unassembled WGS sequence"/>
</dbReference>
<evidence type="ECO:0000313" key="5">
    <source>
        <dbReference type="Proteomes" id="UP000663829"/>
    </source>
</evidence>
<evidence type="ECO:0000313" key="3">
    <source>
        <dbReference type="EMBL" id="CAF3609918.1"/>
    </source>
</evidence>
<proteinExistence type="predicted"/>
<accession>A0A814JWC7</accession>
<comment type="caution">
    <text evidence="2">The sequence shown here is derived from an EMBL/GenBank/DDBJ whole genome shotgun (WGS) entry which is preliminary data.</text>
</comment>
<name>A0A814JWC7_9BILA</name>
<dbReference type="AlphaFoldDB" id="A0A814JWC7"/>
<dbReference type="EMBL" id="CAJOBA010001695">
    <property type="protein sequence ID" value="CAF3609918.1"/>
    <property type="molecule type" value="Genomic_DNA"/>
</dbReference>
<evidence type="ECO:0000313" key="4">
    <source>
        <dbReference type="EMBL" id="CAF3811427.1"/>
    </source>
</evidence>
<evidence type="ECO:0000313" key="1">
    <source>
        <dbReference type="EMBL" id="CAF0825448.1"/>
    </source>
</evidence>
<protein>
    <submittedName>
        <fullName evidence="2">Uncharacterized protein</fullName>
    </submittedName>
</protein>
<dbReference type="EMBL" id="CAJOBC010004025">
    <property type="protein sequence ID" value="CAF3811427.1"/>
    <property type="molecule type" value="Genomic_DNA"/>
</dbReference>
<sequence length="225" mass="26587">MFHLRDLLNNEMAWNDVKNSSATRYASKTSEDNDNDINKTSELVHNEAMQKSKKLIENSMMNEMSPMCLNTDTVETINQQQSSTNSKLQFVANNQLTAMSFRKQIPTTHRSWSTEDTQHRHHVQLQQQHYQKTVKSETRPVDSVKINFNNQPDEKLHDASNYKQIYRDLERFQKQIRETTGSITIREYSYMANECRCDKQNDDETEEKLSSIEKNKDFIDYEYII</sequence>
<dbReference type="EMBL" id="CAJNOQ010004025">
    <property type="protein sequence ID" value="CAF1041222.1"/>
    <property type="molecule type" value="Genomic_DNA"/>
</dbReference>
<dbReference type="EMBL" id="CAJNOK010001695">
    <property type="protein sequence ID" value="CAF0825448.1"/>
    <property type="molecule type" value="Genomic_DNA"/>
</dbReference>
<dbReference type="Proteomes" id="UP000681722">
    <property type="component" value="Unassembled WGS sequence"/>
</dbReference>
<keyword evidence="5" id="KW-1185">Reference proteome</keyword>
<dbReference type="Proteomes" id="UP000677228">
    <property type="component" value="Unassembled WGS sequence"/>
</dbReference>
<evidence type="ECO:0000313" key="2">
    <source>
        <dbReference type="EMBL" id="CAF1041222.1"/>
    </source>
</evidence>